<organism evidence="1 2">
    <name type="scientific">Chryseotalea sanaruensis</name>
    <dbReference type="NCBI Taxonomy" id="2482724"/>
    <lineage>
        <taxon>Bacteria</taxon>
        <taxon>Pseudomonadati</taxon>
        <taxon>Bacteroidota</taxon>
        <taxon>Cytophagia</taxon>
        <taxon>Cytophagales</taxon>
        <taxon>Chryseotaleaceae</taxon>
        <taxon>Chryseotalea</taxon>
    </lineage>
</organism>
<proteinExistence type="predicted"/>
<dbReference type="InterPro" id="IPR011008">
    <property type="entry name" value="Dimeric_a/b-barrel"/>
</dbReference>
<name>A0A401UCU5_9BACT</name>
<dbReference type="AlphaFoldDB" id="A0A401UCU5"/>
<dbReference type="Gene3D" id="3.30.70.1060">
    <property type="entry name" value="Dimeric alpha+beta barrel"/>
    <property type="match status" value="1"/>
</dbReference>
<sequence length="117" mass="13304">MKEFVLLFRMDLTNKEAQPSQKQMEIYMQQWMEWINEITDNDQLADGGNHFSKQGRVLKPNNEVVETPHIADNNSIAGYIIVLAENLDEATKIAKKCPILNGQNTSVEIRQTSTPGQ</sequence>
<accession>A0A401UCU5</accession>
<keyword evidence="2" id="KW-1185">Reference proteome</keyword>
<dbReference type="OrthoDB" id="7782105at2"/>
<gene>
    <name evidence="1" type="ORF">SanaruYs_29560</name>
</gene>
<protein>
    <submittedName>
        <fullName evidence="1">Uncharacterized protein</fullName>
    </submittedName>
</protein>
<dbReference type="SUPFAM" id="SSF54909">
    <property type="entry name" value="Dimeric alpha+beta barrel"/>
    <property type="match status" value="1"/>
</dbReference>
<evidence type="ECO:0000313" key="2">
    <source>
        <dbReference type="Proteomes" id="UP000288227"/>
    </source>
</evidence>
<reference evidence="1 2" key="1">
    <citation type="submission" date="2018-11" db="EMBL/GenBank/DDBJ databases">
        <title>Chryseotalea sanarue gen. nov., sp., nov., a member of the family Cytophagaceae, isolated from a brackish lake in Hamamatsu Japan.</title>
        <authorList>
            <person name="Maejima Y."/>
            <person name="Iino T."/>
            <person name="Muraguchi Y."/>
            <person name="Fukuda K."/>
            <person name="Ohkuma M."/>
            <person name="Moriuchi R."/>
            <person name="Dohra H."/>
            <person name="Kimbara K."/>
            <person name="Shintani M."/>
        </authorList>
    </citation>
    <scope>NUCLEOTIDE SEQUENCE [LARGE SCALE GENOMIC DNA]</scope>
    <source>
        <strain evidence="1 2">Ys</strain>
    </source>
</reference>
<dbReference type="EMBL" id="BHXQ01000005">
    <property type="protein sequence ID" value="GCC52718.1"/>
    <property type="molecule type" value="Genomic_DNA"/>
</dbReference>
<dbReference type="Proteomes" id="UP000288227">
    <property type="component" value="Unassembled WGS sequence"/>
</dbReference>
<comment type="caution">
    <text evidence="1">The sequence shown here is derived from an EMBL/GenBank/DDBJ whole genome shotgun (WGS) entry which is preliminary data.</text>
</comment>
<evidence type="ECO:0000313" key="1">
    <source>
        <dbReference type="EMBL" id="GCC52718.1"/>
    </source>
</evidence>
<dbReference type="RefSeq" id="WP_127123369.1">
    <property type="nucleotide sequence ID" value="NZ_BHXQ01000005.1"/>
</dbReference>